<dbReference type="InterPro" id="IPR000640">
    <property type="entry name" value="EFG_V-like"/>
</dbReference>
<protein>
    <submittedName>
        <fullName evidence="5">Elongation factor G</fullName>
    </submittedName>
</protein>
<dbReference type="FunFam" id="3.30.70.240:FF:000001">
    <property type="entry name" value="Elongation factor G"/>
    <property type="match status" value="1"/>
</dbReference>
<dbReference type="PANTHER" id="PTHR43261">
    <property type="entry name" value="TRANSLATION ELONGATION FACTOR G-RELATED"/>
    <property type="match status" value="1"/>
</dbReference>
<dbReference type="Pfam" id="PF00679">
    <property type="entry name" value="EFG_C"/>
    <property type="match status" value="1"/>
</dbReference>
<dbReference type="GO" id="GO:0032790">
    <property type="term" value="P:ribosome disassembly"/>
    <property type="evidence" value="ECO:0007669"/>
    <property type="project" value="TreeGrafter"/>
</dbReference>
<organism evidence="5">
    <name type="scientific">bioreactor metagenome</name>
    <dbReference type="NCBI Taxonomy" id="1076179"/>
    <lineage>
        <taxon>unclassified sequences</taxon>
        <taxon>metagenomes</taxon>
        <taxon>ecological metagenomes</taxon>
    </lineage>
</organism>
<dbReference type="AlphaFoldDB" id="A0A645FW60"/>
<evidence type="ECO:0000259" key="3">
    <source>
        <dbReference type="SMART" id="SM00838"/>
    </source>
</evidence>
<dbReference type="SUPFAM" id="SSF54980">
    <property type="entry name" value="EF-G C-terminal domain-like"/>
    <property type="match status" value="1"/>
</dbReference>
<sequence length="234" mass="25884">MNKFGVDVLIKDPKIPYRETIKKSAKAEGKHKKQSGGHGQYGHVWVEFEPILDGNTEFEFVDKIVGGVVPRQYIPAVEKGLRECTEEGVLAGYPVVSLRCTLYDGSFHPVDSAGMPFKIAASLAYKKGLAAAEPVLLEPIYSVEVTVPDQYMGDIIGDLNKKRGRVLGMEPAGKLQKVTAEAPLSEMFKYATDLRSMTQARGSFSMKFVRYEEVPAQIAQKVIEAANLEKEKEQ</sequence>
<proteinExistence type="predicted"/>
<comment type="caution">
    <text evidence="5">The sequence shown here is derived from an EMBL/GenBank/DDBJ whole genome shotgun (WGS) entry which is preliminary data.</text>
</comment>
<dbReference type="InterPro" id="IPR014721">
    <property type="entry name" value="Ribsml_uS5_D2-typ_fold_subgr"/>
</dbReference>
<dbReference type="InterPro" id="IPR020568">
    <property type="entry name" value="Ribosomal_Su5_D2-typ_SF"/>
</dbReference>
<dbReference type="Pfam" id="PF03764">
    <property type="entry name" value="EFG_IV"/>
    <property type="match status" value="1"/>
</dbReference>
<dbReference type="InterPro" id="IPR005517">
    <property type="entry name" value="Transl_elong_EFG/EF2_IV"/>
</dbReference>
<dbReference type="SUPFAM" id="SSF54211">
    <property type="entry name" value="Ribosomal protein S5 domain 2-like"/>
    <property type="match status" value="1"/>
</dbReference>
<feature type="domain" description="Translation elongation factor EFG/EF2" evidence="4">
    <location>
        <begin position="14"/>
        <end position="133"/>
    </location>
</feature>
<dbReference type="GO" id="GO:0005525">
    <property type="term" value="F:GTP binding"/>
    <property type="evidence" value="ECO:0007669"/>
    <property type="project" value="UniProtKB-KW"/>
</dbReference>
<dbReference type="SMART" id="SM00889">
    <property type="entry name" value="EFG_IV"/>
    <property type="match status" value="1"/>
</dbReference>
<dbReference type="EMBL" id="VSSQ01066164">
    <property type="protein sequence ID" value="MPN18758.1"/>
    <property type="molecule type" value="Genomic_DNA"/>
</dbReference>
<dbReference type="Gene3D" id="3.30.70.240">
    <property type="match status" value="1"/>
</dbReference>
<dbReference type="Gene3D" id="3.30.230.10">
    <property type="match status" value="1"/>
</dbReference>
<keyword evidence="1" id="KW-0547">Nucleotide-binding</keyword>
<name>A0A645FW60_9ZZZZ</name>
<dbReference type="SMART" id="SM00838">
    <property type="entry name" value="EFG_C"/>
    <property type="match status" value="1"/>
</dbReference>
<dbReference type="FunFam" id="3.30.230.10:FF:000003">
    <property type="entry name" value="Elongation factor G"/>
    <property type="match status" value="1"/>
</dbReference>
<evidence type="ECO:0000256" key="2">
    <source>
        <dbReference type="ARBA" id="ARBA00023134"/>
    </source>
</evidence>
<evidence type="ECO:0000313" key="5">
    <source>
        <dbReference type="EMBL" id="MPN18758.1"/>
    </source>
</evidence>
<dbReference type="InterPro" id="IPR035647">
    <property type="entry name" value="EFG_III/V"/>
</dbReference>
<reference evidence="5" key="1">
    <citation type="submission" date="2019-08" db="EMBL/GenBank/DDBJ databases">
        <authorList>
            <person name="Kucharzyk K."/>
            <person name="Murdoch R.W."/>
            <person name="Higgins S."/>
            <person name="Loffler F."/>
        </authorList>
    </citation>
    <scope>NUCLEOTIDE SEQUENCE</scope>
</reference>
<evidence type="ECO:0000256" key="1">
    <source>
        <dbReference type="ARBA" id="ARBA00022741"/>
    </source>
</evidence>
<dbReference type="InterPro" id="IPR047872">
    <property type="entry name" value="EFG_IV"/>
</dbReference>
<dbReference type="CDD" id="cd03713">
    <property type="entry name" value="EFG_mtEFG_C"/>
    <property type="match status" value="1"/>
</dbReference>
<dbReference type="CDD" id="cd01434">
    <property type="entry name" value="EFG_mtEFG1_IV"/>
    <property type="match status" value="1"/>
</dbReference>
<dbReference type="GO" id="GO:0003746">
    <property type="term" value="F:translation elongation factor activity"/>
    <property type="evidence" value="ECO:0007669"/>
    <property type="project" value="UniProtKB-KW"/>
</dbReference>
<keyword evidence="5" id="KW-0251">Elongation factor</keyword>
<feature type="domain" description="Elongation factor EFG" evidence="3">
    <location>
        <begin position="135"/>
        <end position="222"/>
    </location>
</feature>
<evidence type="ECO:0000259" key="4">
    <source>
        <dbReference type="SMART" id="SM00889"/>
    </source>
</evidence>
<keyword evidence="2" id="KW-0342">GTP-binding</keyword>
<keyword evidence="5" id="KW-0648">Protein biosynthesis</keyword>
<gene>
    <name evidence="5" type="primary">fusA_83</name>
    <name evidence="5" type="ORF">SDC9_166121</name>
</gene>
<dbReference type="PANTHER" id="PTHR43261:SF6">
    <property type="entry name" value="ELONGATION FACTOR G-LIKE PROTEIN"/>
    <property type="match status" value="1"/>
</dbReference>
<dbReference type="InterPro" id="IPR035649">
    <property type="entry name" value="EFG_V"/>
</dbReference>
<accession>A0A645FW60</accession>